<evidence type="ECO:0000313" key="1">
    <source>
        <dbReference type="EMBL" id="AEK60413.1"/>
    </source>
</evidence>
<gene>
    <name evidence="1" type="ordered locus">CFU_0577</name>
</gene>
<dbReference type="EMBL" id="CP002745">
    <property type="protein sequence ID" value="AEK60413.1"/>
    <property type="molecule type" value="Genomic_DNA"/>
</dbReference>
<dbReference type="KEGG" id="cfu:CFU_0577"/>
<dbReference type="eggNOG" id="ENOG50335NT">
    <property type="taxonomic scope" value="Bacteria"/>
</dbReference>
<organism evidence="1 2">
    <name type="scientific">Collimonas fungivorans (strain Ter331)</name>
    <dbReference type="NCBI Taxonomy" id="1005048"/>
    <lineage>
        <taxon>Bacteria</taxon>
        <taxon>Pseudomonadati</taxon>
        <taxon>Pseudomonadota</taxon>
        <taxon>Betaproteobacteria</taxon>
        <taxon>Burkholderiales</taxon>
        <taxon>Oxalobacteraceae</taxon>
        <taxon>Collimonas</taxon>
    </lineage>
</organism>
<accession>G0A8A1</accession>
<dbReference type="STRING" id="1005048.CFU_0577"/>
<dbReference type="HOGENOM" id="CLU_080357_1_0_4"/>
<name>G0A8A1_COLFT</name>
<reference evidence="1 2" key="2">
    <citation type="journal article" date="2006" name="J. Microbiol. Methods">
        <title>Genomic flank-sequencing of plasposon insertion sites for rapid identification of functional genes.</title>
        <authorList>
            <person name="Leveau J.H."/>
            <person name="Gerards S."/>
            <person name="Fritsche K."/>
            <person name="Zondag G."/>
            <person name="van Veen J.A."/>
        </authorList>
    </citation>
    <scope>NUCLEOTIDE SEQUENCE [LARGE SCALE GENOMIC DNA]</scope>
    <source>
        <strain evidence="1 2">Ter331</strain>
    </source>
</reference>
<reference evidence="2" key="6">
    <citation type="submission" date="2011-05" db="EMBL/GenBank/DDBJ databases">
        <title>Complete sequence of Collimonas fungivorans Ter331.</title>
        <authorList>
            <person name="Leveau J.H."/>
        </authorList>
    </citation>
    <scope>NUCLEOTIDE SEQUENCE [LARGE SCALE GENOMIC DNA]</scope>
    <source>
        <strain evidence="2">Ter331</strain>
    </source>
</reference>
<keyword evidence="2" id="KW-1185">Reference proteome</keyword>
<reference evidence="1 2" key="4">
    <citation type="journal article" date="2010" name="Environ. Microbiol.">
        <title>The bacterial genus Collimonas: mycophagy, weathering and other adaptive solutions to life in oligotrophic soil environments.</title>
        <authorList>
            <person name="Leveau J.H."/>
            <person name="Uroz S."/>
            <person name="de Boer W."/>
        </authorList>
    </citation>
    <scope>NUCLEOTIDE SEQUENCE [LARGE SCALE GENOMIC DNA]</scope>
    <source>
        <strain evidence="1 2">Ter331</strain>
    </source>
</reference>
<sequence>MCAPSSIRYHSGCFHFRSRLRYPVKPAFTLSSRLLLACSVLALLACSPKFNWREVHSKDAPYSVLLPAKPSTFARPIDLDGTPVTMTMTAAKVDDTVFAVGSATVPDAAKAQAALAAMKTALVKNINGTVKSEKAAAAASSTQGLSASIDVEAVGTTPGGKAEILFGHFVSKDKEIYQVIVMGPEKAVSRENAETFISSFKHN</sequence>
<proteinExistence type="predicted"/>
<reference evidence="1 2" key="5">
    <citation type="journal article" date="2011" name="ISME J.">
        <title>Dual transcriptional profiling of a bacterial/fungal confrontation: Collimonas fungivorans versus Aspergillus niger.</title>
        <authorList>
            <person name="Mela F."/>
            <person name="Fritsche K."/>
            <person name="de Boer W."/>
            <person name="van Veen J.A."/>
            <person name="de Graaff L.H."/>
            <person name="van den Berg M."/>
            <person name="Leveau J.H."/>
        </authorList>
    </citation>
    <scope>NUCLEOTIDE SEQUENCE [LARGE SCALE GENOMIC DNA]</scope>
    <source>
        <strain evidence="1 2">Ter331</strain>
    </source>
</reference>
<protein>
    <recommendedName>
        <fullName evidence="3">Transmembrane protein</fullName>
    </recommendedName>
</protein>
<reference evidence="1 2" key="3">
    <citation type="journal article" date="2008" name="FEMS Microbiol. Ecol.">
        <title>Identification and characterization of genes underlying chitinolysis in Collimonas fungivorans Ter331.</title>
        <authorList>
            <person name="Fritsche K."/>
            <person name="de Boer W."/>
            <person name="Gerards S."/>
            <person name="van den Berg M."/>
            <person name="van Veen J.A."/>
            <person name="Leveau J.H."/>
        </authorList>
    </citation>
    <scope>NUCLEOTIDE SEQUENCE [LARGE SCALE GENOMIC DNA]</scope>
    <source>
        <strain evidence="1 2">Ter331</strain>
    </source>
</reference>
<evidence type="ECO:0008006" key="3">
    <source>
        <dbReference type="Google" id="ProtNLM"/>
    </source>
</evidence>
<dbReference type="Proteomes" id="UP000008392">
    <property type="component" value="Chromosome"/>
</dbReference>
<evidence type="ECO:0000313" key="2">
    <source>
        <dbReference type="Proteomes" id="UP000008392"/>
    </source>
</evidence>
<reference evidence="1 2" key="1">
    <citation type="journal article" date="2004" name="Environ. Microbiol.">
        <title>Phylogeny-function analysis of (meta)genomic libraries: screening for expression of ribosomal RNA genes by large-insert library fluorescent in situ hybridization (LIL-FISH).</title>
        <authorList>
            <person name="Leveau J.H."/>
            <person name="Gerards S."/>
            <person name="de Boer W."/>
            <person name="van Veen J.A."/>
        </authorList>
    </citation>
    <scope>NUCLEOTIDE SEQUENCE [LARGE SCALE GENOMIC DNA]</scope>
    <source>
        <strain evidence="1 2">Ter331</strain>
    </source>
</reference>
<dbReference type="AlphaFoldDB" id="G0A8A1"/>